<reference evidence="1 2" key="1">
    <citation type="submission" date="2023-07" db="EMBL/GenBank/DDBJ databases">
        <title>Genomic Encyclopedia of Type Strains, Phase IV (KMG-IV): sequencing the most valuable type-strain genomes for metagenomic binning, comparative biology and taxonomic classification.</title>
        <authorList>
            <person name="Goeker M."/>
        </authorList>
    </citation>
    <scope>NUCLEOTIDE SEQUENCE [LARGE SCALE GENOMIC DNA]</scope>
    <source>
        <strain evidence="1 2">DSM 16784</strain>
    </source>
</reference>
<proteinExistence type="predicted"/>
<evidence type="ECO:0000313" key="2">
    <source>
        <dbReference type="Proteomes" id="UP001230220"/>
    </source>
</evidence>
<gene>
    <name evidence="1" type="ORF">J2S15_002635</name>
</gene>
<dbReference type="InterPro" id="IPR052057">
    <property type="entry name" value="IS150/IS1296_orfA-like"/>
</dbReference>
<dbReference type="SUPFAM" id="SSF46689">
    <property type="entry name" value="Homeodomain-like"/>
    <property type="match status" value="1"/>
</dbReference>
<evidence type="ECO:0000313" key="1">
    <source>
        <dbReference type="EMBL" id="MDQ0361885.1"/>
    </source>
</evidence>
<dbReference type="EMBL" id="JAUSUR010000004">
    <property type="protein sequence ID" value="MDQ0361885.1"/>
    <property type="molecule type" value="Genomic_DNA"/>
</dbReference>
<dbReference type="PANTHER" id="PTHR33795:SF1">
    <property type="entry name" value="INSERTION ELEMENT IS150 PROTEIN INSJ"/>
    <property type="match status" value="1"/>
</dbReference>
<protein>
    <submittedName>
        <fullName evidence="1">Transposase-like protein</fullName>
    </submittedName>
</protein>
<name>A0ABU0E4T1_9FIRM</name>
<sequence>MGRKNKFIPEQREQAVLRYINGNELQRRIAASLEIDGALFRKWLAIYEVSGIEGFISSPHNTNYTKEFKTKVVLAYLNGDGSQVDLMKNINLNQ</sequence>
<dbReference type="Proteomes" id="UP001230220">
    <property type="component" value="Unassembled WGS sequence"/>
</dbReference>
<comment type="caution">
    <text evidence="1">The sequence shown here is derived from an EMBL/GenBank/DDBJ whole genome shotgun (WGS) entry which is preliminary data.</text>
</comment>
<dbReference type="InterPro" id="IPR009057">
    <property type="entry name" value="Homeodomain-like_sf"/>
</dbReference>
<accession>A0ABU0E4T1</accession>
<dbReference type="SUPFAM" id="SSF48295">
    <property type="entry name" value="TrpR-like"/>
    <property type="match status" value="1"/>
</dbReference>
<organism evidence="1 2">
    <name type="scientific">Breznakia pachnodae</name>
    <dbReference type="NCBI Taxonomy" id="265178"/>
    <lineage>
        <taxon>Bacteria</taxon>
        <taxon>Bacillati</taxon>
        <taxon>Bacillota</taxon>
        <taxon>Erysipelotrichia</taxon>
        <taxon>Erysipelotrichales</taxon>
        <taxon>Erysipelotrichaceae</taxon>
        <taxon>Breznakia</taxon>
    </lineage>
</organism>
<keyword evidence="2" id="KW-1185">Reference proteome</keyword>
<dbReference type="PANTHER" id="PTHR33795">
    <property type="entry name" value="INSERTION ELEMENT IS150 PROTEIN INSJ"/>
    <property type="match status" value="1"/>
</dbReference>
<dbReference type="InterPro" id="IPR010921">
    <property type="entry name" value="Trp_repressor/repl_initiator"/>
</dbReference>
<dbReference type="RefSeq" id="WP_307408993.1">
    <property type="nucleotide sequence ID" value="NZ_JAUSUR010000004.1"/>
</dbReference>